<dbReference type="Pfam" id="PF00186">
    <property type="entry name" value="DHFR_1"/>
    <property type="match status" value="1"/>
</dbReference>
<keyword evidence="5" id="KW-0560">Oxidoreductase</keyword>
<dbReference type="InterPro" id="IPR032675">
    <property type="entry name" value="LRR_dom_sf"/>
</dbReference>
<dbReference type="EMBL" id="SRMA01027315">
    <property type="protein sequence ID" value="TRY55611.1"/>
    <property type="molecule type" value="Genomic_DNA"/>
</dbReference>
<feature type="region of interest" description="Disordered" evidence="7">
    <location>
        <begin position="1"/>
        <end position="27"/>
    </location>
</feature>
<name>A0A553MR06_9TELE</name>
<dbReference type="Proteomes" id="UP000316079">
    <property type="component" value="Unassembled WGS sequence"/>
</dbReference>
<accession>A0A553MR06</accession>
<evidence type="ECO:0000256" key="5">
    <source>
        <dbReference type="ARBA" id="ARBA00023002"/>
    </source>
</evidence>
<dbReference type="OrthoDB" id="16120at2759"/>
<evidence type="ECO:0000256" key="2">
    <source>
        <dbReference type="ARBA" id="ARBA00009539"/>
    </source>
</evidence>
<dbReference type="InterPro" id="IPR006553">
    <property type="entry name" value="Leu-rich_rpt_Cys-con_subtyp"/>
</dbReference>
<comment type="catalytic activity">
    <reaction evidence="6">
        <text>(6S)-5,6,7,8-tetrahydrofolate + NADP(+) = 7,8-dihydrofolate + NADPH + H(+)</text>
        <dbReference type="Rhea" id="RHEA:15009"/>
        <dbReference type="ChEBI" id="CHEBI:15378"/>
        <dbReference type="ChEBI" id="CHEBI:57451"/>
        <dbReference type="ChEBI" id="CHEBI:57453"/>
        <dbReference type="ChEBI" id="CHEBI:57783"/>
        <dbReference type="ChEBI" id="CHEBI:58349"/>
        <dbReference type="EC" id="1.5.1.3"/>
    </reaction>
</comment>
<dbReference type="GO" id="GO:0046452">
    <property type="term" value="P:dihydrofolate metabolic process"/>
    <property type="evidence" value="ECO:0007669"/>
    <property type="project" value="TreeGrafter"/>
</dbReference>
<dbReference type="SUPFAM" id="SSF53597">
    <property type="entry name" value="Dihydrofolate reductase-like"/>
    <property type="match status" value="1"/>
</dbReference>
<feature type="domain" description="DHFR" evidence="8">
    <location>
        <begin position="528"/>
        <end position="732"/>
    </location>
</feature>
<dbReference type="GO" id="GO:0046654">
    <property type="term" value="P:tetrahydrofolate biosynthetic process"/>
    <property type="evidence" value="ECO:0007669"/>
    <property type="project" value="InterPro"/>
</dbReference>
<comment type="pathway">
    <text evidence="1">Cofactor biosynthesis; tetrahydrofolate biosynthesis; 5,6,7,8-tetrahydrofolate from 7,8-dihydrofolate: step 1/1.</text>
</comment>
<dbReference type="InterPro" id="IPR024072">
    <property type="entry name" value="DHFR-like_dom_sf"/>
</dbReference>
<evidence type="ECO:0000313" key="10">
    <source>
        <dbReference type="Proteomes" id="UP000316079"/>
    </source>
</evidence>
<comment type="similarity">
    <text evidence="2">Belongs to the dihydrofolate reductase family.</text>
</comment>
<evidence type="ECO:0000256" key="4">
    <source>
        <dbReference type="ARBA" id="ARBA00022857"/>
    </source>
</evidence>
<dbReference type="GO" id="GO:0046655">
    <property type="term" value="P:folic acid metabolic process"/>
    <property type="evidence" value="ECO:0007669"/>
    <property type="project" value="TreeGrafter"/>
</dbReference>
<dbReference type="AlphaFoldDB" id="A0A553MR06"/>
<dbReference type="InterPro" id="IPR012259">
    <property type="entry name" value="DHFR"/>
</dbReference>
<dbReference type="PANTHER" id="PTHR48069">
    <property type="entry name" value="DIHYDROFOLATE REDUCTASE"/>
    <property type="match status" value="1"/>
</dbReference>
<dbReference type="GO" id="GO:0004146">
    <property type="term" value="F:dihydrofolate reductase activity"/>
    <property type="evidence" value="ECO:0007669"/>
    <property type="project" value="UniProtKB-EC"/>
</dbReference>
<comment type="caution">
    <text evidence="9">The sequence shown here is derived from an EMBL/GenBank/DDBJ whole genome shotgun (WGS) entry which is preliminary data.</text>
</comment>
<reference evidence="9 10" key="1">
    <citation type="journal article" date="2019" name="Sci. Data">
        <title>Hybrid genome assembly and annotation of Danionella translucida.</title>
        <authorList>
            <person name="Kadobianskyi M."/>
            <person name="Schulze L."/>
            <person name="Schuelke M."/>
            <person name="Judkewitz B."/>
        </authorList>
    </citation>
    <scope>NUCLEOTIDE SEQUENCE [LARGE SCALE GENOMIC DNA]</scope>
    <source>
        <strain evidence="9 10">Bolton</strain>
    </source>
</reference>
<dbReference type="Gene3D" id="3.40.430.10">
    <property type="entry name" value="Dihydrofolate Reductase, subunit A"/>
    <property type="match status" value="1"/>
</dbReference>
<dbReference type="GO" id="GO:0005739">
    <property type="term" value="C:mitochondrion"/>
    <property type="evidence" value="ECO:0007669"/>
    <property type="project" value="TreeGrafter"/>
</dbReference>
<keyword evidence="10" id="KW-1185">Reference proteome</keyword>
<evidence type="ECO:0000256" key="7">
    <source>
        <dbReference type="SAM" id="MobiDB-lite"/>
    </source>
</evidence>
<dbReference type="PANTHER" id="PTHR48069:SF6">
    <property type="entry name" value="DIHYDROFOLATE REDUCTASE"/>
    <property type="match status" value="1"/>
</dbReference>
<dbReference type="EC" id="1.5.1.3" evidence="3"/>
<evidence type="ECO:0000256" key="6">
    <source>
        <dbReference type="ARBA" id="ARBA00048873"/>
    </source>
</evidence>
<sequence>MPLFRQPEPTGEREPEKKRRHLTEDEDEPSTLVGLCLQSLAENMKEVWVKDYAEKYMDQYFFRYVMGPFSLLPGELLEELLCVLSIKNLLTRAALHLLLQPQLSCLSLRSASSLVNTSLCSLIQIRCQNLQCLDLSGSQNISSSVLCELLESQHHLRSLSLAGTNCDKKVVSVLSLQCPKLKHLDVSRCLELSPSGLLPLACTEAHVNNIPVLSTLLALDIGLAEEEGDTVAIVVFLLLCLPNLQRLAMEGLGQACVLINTWSFDGTEEFTSREGLPRLEDLWANRTRIGSCFQKQSLEESFTSERNVSDRLSLEVSQNQVSHTNCSSVSREGYDRVPNRDFSLKTSLKDVEGLSVETLEAVGNVCPSVRTLSLDCHGNNASDENFRQAVVLARGLVRFAGQLNSLSMQFGGLLSELVPALQSAGSHLLSLTLEGVKADGHASFLELIRACPRLTSLNVHLDPPYDNLVGDGEDEDEAYLSNLPCFPNLCSLTLNFSLDERQVRPALNWGSLKQVLWALLRGATLLQKLSLIAVPCRLDPVFTLVLNHPAKPLGTLNSPTLHCLRSGGFEWLLGNDFEQYHKVTVQSQKEAPHTACNLDMIKLGKKNVVIMGRKTWFSIPAAHRPLKNRINIVLSRELKTAPSGAHYLASDFTSALQLLESSELQKQVDQEVMECSGPRRLFVTRILKQFDCDTFIPNINMDKYKLLPEFPDVPAGLQEDNGVQYMFEVYESTDH</sequence>
<dbReference type="PROSITE" id="PS51330">
    <property type="entry name" value="DHFR_2"/>
    <property type="match status" value="1"/>
</dbReference>
<evidence type="ECO:0000259" key="8">
    <source>
        <dbReference type="PROSITE" id="PS51330"/>
    </source>
</evidence>
<dbReference type="CDD" id="cd00209">
    <property type="entry name" value="DHFR"/>
    <property type="match status" value="1"/>
</dbReference>
<gene>
    <name evidence="9" type="ORF">DNTS_021491</name>
</gene>
<proteinExistence type="inferred from homology"/>
<dbReference type="InterPro" id="IPR001796">
    <property type="entry name" value="DHFR_dom"/>
</dbReference>
<dbReference type="SUPFAM" id="SSF52047">
    <property type="entry name" value="RNI-like"/>
    <property type="match status" value="1"/>
</dbReference>
<protein>
    <recommendedName>
        <fullName evidence="3">dihydrofolate reductase</fullName>
        <ecNumber evidence="3">1.5.1.3</ecNumber>
    </recommendedName>
</protein>
<dbReference type="GO" id="GO:0050661">
    <property type="term" value="F:NADP binding"/>
    <property type="evidence" value="ECO:0007669"/>
    <property type="project" value="InterPro"/>
</dbReference>
<evidence type="ECO:0000256" key="1">
    <source>
        <dbReference type="ARBA" id="ARBA00004903"/>
    </source>
</evidence>
<dbReference type="Gene3D" id="3.80.10.10">
    <property type="entry name" value="Ribonuclease Inhibitor"/>
    <property type="match status" value="2"/>
</dbReference>
<dbReference type="SMART" id="SM00367">
    <property type="entry name" value="LRR_CC"/>
    <property type="match status" value="2"/>
</dbReference>
<keyword evidence="4" id="KW-0521">NADP</keyword>
<organism evidence="9 10">
    <name type="scientific">Danionella cerebrum</name>
    <dbReference type="NCBI Taxonomy" id="2873325"/>
    <lineage>
        <taxon>Eukaryota</taxon>
        <taxon>Metazoa</taxon>
        <taxon>Chordata</taxon>
        <taxon>Craniata</taxon>
        <taxon>Vertebrata</taxon>
        <taxon>Euteleostomi</taxon>
        <taxon>Actinopterygii</taxon>
        <taxon>Neopterygii</taxon>
        <taxon>Teleostei</taxon>
        <taxon>Ostariophysi</taxon>
        <taxon>Cypriniformes</taxon>
        <taxon>Danionidae</taxon>
        <taxon>Danioninae</taxon>
        <taxon>Danionella</taxon>
    </lineage>
</organism>
<evidence type="ECO:0000313" key="9">
    <source>
        <dbReference type="EMBL" id="TRY55611.1"/>
    </source>
</evidence>
<evidence type="ECO:0000256" key="3">
    <source>
        <dbReference type="ARBA" id="ARBA00012856"/>
    </source>
</evidence>
<dbReference type="STRING" id="623744.A0A553MR06"/>